<keyword evidence="3 4" id="KW-0288">FMN</keyword>
<dbReference type="EC" id="4.1.1.36" evidence="3"/>
<keyword evidence="3 4" id="KW-0285">Flavoprotein</keyword>
<dbReference type="InterPro" id="IPR036551">
    <property type="entry name" value="Flavin_trans-like"/>
</dbReference>
<sequence length="440" mass="46143">MASLSQASESPRPLSEPSPTALLAGKRVLLGVSAGIAAYKSALIVRLLKQAGCEVRVVMTEGAQAFITPLTLQALSGEPVRTSLLDPEAEAGMGHIELARWADALLVAPATADVMARLAHGMADDLLTTLCLASEAPRLMAPAMNQAMWRHPATQRNQAQLAADGWQLIGPAAGEQACGDVGPGRMSEPEDIFAALQQHFAKAAKVASPAQGAARPHVVITAGPTREALDPVRYLSNHSSGKMGFALAAAAVAQGARVTLISGPVNLPTPAGVERQNVETAREMHQAALQLAPQAALFIGCAAVADYRAASAAEHKLKKTDDRDTLTLTLVKNPDIIADVAALPNRQRPFVVGFAAETQEVERYARHKLDRKGLDMVVANDVAQQGLGFGSDDNAALLLWRTPDGTQQHSAPPQPKTALATLIVQQALSLLPHTSHGASS</sequence>
<comment type="catalytic activity">
    <reaction evidence="3 4">
        <text>N-[(R)-4-phosphopantothenoyl]-L-cysteine + H(+) = (R)-4'-phosphopantetheine + CO2</text>
        <dbReference type="Rhea" id="RHEA:16793"/>
        <dbReference type="ChEBI" id="CHEBI:15378"/>
        <dbReference type="ChEBI" id="CHEBI:16526"/>
        <dbReference type="ChEBI" id="CHEBI:59458"/>
        <dbReference type="ChEBI" id="CHEBI:61723"/>
        <dbReference type="EC" id="4.1.1.36"/>
    </reaction>
</comment>
<evidence type="ECO:0000256" key="2">
    <source>
        <dbReference type="ARBA" id="ARBA00023239"/>
    </source>
</evidence>
<feature type="binding site" evidence="3">
    <location>
        <position position="354"/>
    </location>
    <ligand>
        <name>CTP</name>
        <dbReference type="ChEBI" id="CHEBI:37563"/>
    </ligand>
</feature>
<dbReference type="InterPro" id="IPR003382">
    <property type="entry name" value="Flavoprotein"/>
</dbReference>
<dbReference type="UniPathway" id="UPA00241">
    <property type="reaction ID" value="UER00353"/>
</dbReference>
<dbReference type="EC" id="6.3.2.5" evidence="3"/>
<reference evidence="8" key="1">
    <citation type="journal article" date="2019" name="Int. J. Syst. Evol. Microbiol.">
        <title>The Global Catalogue of Microorganisms (GCM) 10K type strain sequencing project: providing services to taxonomists for standard genome sequencing and annotation.</title>
        <authorList>
            <consortium name="The Broad Institute Genomics Platform"/>
            <consortium name="The Broad Institute Genome Sequencing Center for Infectious Disease"/>
            <person name="Wu L."/>
            <person name="Ma J."/>
        </authorList>
    </citation>
    <scope>NUCLEOTIDE SEQUENCE [LARGE SCALE GENOMIC DNA]</scope>
    <source>
        <strain evidence="8">KCTC 22154</strain>
    </source>
</reference>
<name>A0A8H9ILG6_9GAMM</name>
<comment type="catalytic activity">
    <reaction evidence="3 4">
        <text>(R)-4'-phosphopantothenate + L-cysteine + CTP = N-[(R)-4-phosphopantothenoyl]-L-cysteine + CMP + diphosphate + H(+)</text>
        <dbReference type="Rhea" id="RHEA:19397"/>
        <dbReference type="ChEBI" id="CHEBI:10986"/>
        <dbReference type="ChEBI" id="CHEBI:15378"/>
        <dbReference type="ChEBI" id="CHEBI:33019"/>
        <dbReference type="ChEBI" id="CHEBI:35235"/>
        <dbReference type="ChEBI" id="CHEBI:37563"/>
        <dbReference type="ChEBI" id="CHEBI:59458"/>
        <dbReference type="ChEBI" id="CHEBI:60377"/>
        <dbReference type="EC" id="6.3.2.5"/>
    </reaction>
</comment>
<dbReference type="InterPro" id="IPR007085">
    <property type="entry name" value="DNA/pantothenate-metab_flavo_C"/>
</dbReference>
<evidence type="ECO:0000256" key="3">
    <source>
        <dbReference type="HAMAP-Rule" id="MF_02225"/>
    </source>
</evidence>
<dbReference type="HAMAP" id="MF_02225">
    <property type="entry name" value="CoaBC"/>
    <property type="match status" value="1"/>
</dbReference>
<dbReference type="InterPro" id="IPR005252">
    <property type="entry name" value="CoaBC"/>
</dbReference>
<evidence type="ECO:0000256" key="1">
    <source>
        <dbReference type="ARBA" id="ARBA00022793"/>
    </source>
</evidence>
<feature type="binding site" evidence="3">
    <location>
        <position position="368"/>
    </location>
    <ligand>
        <name>CTP</name>
        <dbReference type="ChEBI" id="CHEBI:37563"/>
    </ligand>
</feature>
<dbReference type="EMBL" id="BMXN01000002">
    <property type="protein sequence ID" value="GHD54847.1"/>
    <property type="molecule type" value="Genomic_DNA"/>
</dbReference>
<keyword evidence="3" id="KW-0460">Magnesium</keyword>
<gene>
    <name evidence="3 7" type="primary">coaBC</name>
    <name evidence="7" type="ORF">GCM10007157_03670</name>
</gene>
<accession>A0A8H9ILG6</accession>
<feature type="binding site" evidence="3">
    <location>
        <begin position="300"/>
        <end position="302"/>
    </location>
    <ligand>
        <name>CTP</name>
        <dbReference type="ChEBI" id="CHEBI:37563"/>
    </ligand>
</feature>
<evidence type="ECO:0000313" key="7">
    <source>
        <dbReference type="EMBL" id="GHD54847.1"/>
    </source>
</evidence>
<feature type="domain" description="DNA/pantothenate metabolism flavoprotein C-terminal" evidence="6">
    <location>
        <begin position="217"/>
        <end position="427"/>
    </location>
</feature>
<comment type="pathway">
    <text evidence="3 4">Cofactor biosynthesis; coenzyme A biosynthesis; CoA from (R)-pantothenate: step 3/5.</text>
</comment>
<dbReference type="Gene3D" id="3.40.50.10300">
    <property type="entry name" value="CoaB-like"/>
    <property type="match status" value="1"/>
</dbReference>
<feature type="binding site" evidence="3">
    <location>
        <position position="372"/>
    </location>
    <ligand>
        <name>CTP</name>
        <dbReference type="ChEBI" id="CHEBI:37563"/>
    </ligand>
</feature>
<feature type="binding site" evidence="3">
    <location>
        <begin position="334"/>
        <end position="337"/>
    </location>
    <ligand>
        <name>CTP</name>
        <dbReference type="ChEBI" id="CHEBI:37563"/>
    </ligand>
</feature>
<dbReference type="SUPFAM" id="SSF102645">
    <property type="entry name" value="CoaB-like"/>
    <property type="match status" value="1"/>
</dbReference>
<feature type="region of interest" description="Phosphopantothenoylcysteine decarboxylase" evidence="3">
    <location>
        <begin position="1"/>
        <end position="217"/>
    </location>
</feature>
<comment type="cofactor">
    <cofactor evidence="3">
        <name>FMN</name>
        <dbReference type="ChEBI" id="CHEBI:58210"/>
    </cofactor>
    <text evidence="3">Binds 1 FMN per subunit.</text>
</comment>
<dbReference type="GO" id="GO:0004633">
    <property type="term" value="F:phosphopantothenoylcysteine decarboxylase activity"/>
    <property type="evidence" value="ECO:0007669"/>
    <property type="project" value="UniProtKB-UniRule"/>
</dbReference>
<dbReference type="PANTHER" id="PTHR14359:SF6">
    <property type="entry name" value="PHOSPHOPANTOTHENOYLCYSTEINE DECARBOXYLASE"/>
    <property type="match status" value="1"/>
</dbReference>
<evidence type="ECO:0000259" key="5">
    <source>
        <dbReference type="Pfam" id="PF02441"/>
    </source>
</evidence>
<evidence type="ECO:0000313" key="8">
    <source>
        <dbReference type="Proteomes" id="UP000623776"/>
    </source>
</evidence>
<dbReference type="NCBIfam" id="TIGR00521">
    <property type="entry name" value="coaBC_dfp"/>
    <property type="match status" value="1"/>
</dbReference>
<comment type="caution">
    <text evidence="7">The sequence shown here is derived from an EMBL/GenBank/DDBJ whole genome shotgun (WGS) entry which is preliminary data.</text>
</comment>
<comment type="pathway">
    <text evidence="3 4">Cofactor biosynthesis; coenzyme A biosynthesis; CoA from (R)-pantothenate: step 2/5.</text>
</comment>
<dbReference type="GO" id="GO:0010181">
    <property type="term" value="F:FMN binding"/>
    <property type="evidence" value="ECO:0007669"/>
    <property type="project" value="UniProtKB-UniRule"/>
</dbReference>
<protein>
    <recommendedName>
        <fullName evidence="3">Coenzyme A biosynthesis bifunctional protein CoaBC</fullName>
    </recommendedName>
    <alternativeName>
        <fullName evidence="3">DNA/pantothenate metabolism flavoprotein</fullName>
    </alternativeName>
    <alternativeName>
        <fullName evidence="3">Phosphopantothenoylcysteine synthetase/decarboxylase</fullName>
        <shortName evidence="3">PPCS-PPCDC</shortName>
    </alternativeName>
    <domain>
        <recommendedName>
            <fullName evidence="3">Phosphopantothenoylcysteine decarboxylase</fullName>
            <shortName evidence="3">PPC decarboxylase</shortName>
            <shortName evidence="3">PPC-DC</shortName>
            <ecNumber evidence="3">4.1.1.36</ecNumber>
        </recommendedName>
        <alternativeName>
            <fullName evidence="3">CoaC</fullName>
        </alternativeName>
    </domain>
    <domain>
        <recommendedName>
            <fullName evidence="3">Phosphopantothenate--cysteine ligase</fullName>
            <ecNumber evidence="3">6.3.2.5</ecNumber>
        </recommendedName>
        <alternativeName>
            <fullName evidence="3">CoaB</fullName>
        </alternativeName>
        <alternativeName>
            <fullName evidence="3">Phosphopantothenoylcysteine synthetase</fullName>
            <shortName evidence="3">PPC synthetase</shortName>
            <shortName evidence="3">PPC-S</shortName>
        </alternativeName>
    </domain>
</protein>
<dbReference type="RefSeq" id="WP_229800687.1">
    <property type="nucleotide sequence ID" value="NZ_BMXN01000002.1"/>
</dbReference>
<organism evidence="7 8">
    <name type="scientific">Vreelandella hamiltonii</name>
    <dbReference type="NCBI Taxonomy" id="502829"/>
    <lineage>
        <taxon>Bacteria</taxon>
        <taxon>Pseudomonadati</taxon>
        <taxon>Pseudomonadota</taxon>
        <taxon>Gammaproteobacteria</taxon>
        <taxon>Oceanospirillales</taxon>
        <taxon>Halomonadaceae</taxon>
        <taxon>Vreelandella</taxon>
    </lineage>
</organism>
<feature type="binding site" evidence="3">
    <location>
        <position position="316"/>
    </location>
    <ligand>
        <name>CTP</name>
        <dbReference type="ChEBI" id="CHEBI:37563"/>
    </ligand>
</feature>
<keyword evidence="3 4" id="KW-0436">Ligase</keyword>
<dbReference type="GO" id="GO:0046872">
    <property type="term" value="F:metal ion binding"/>
    <property type="evidence" value="ECO:0007669"/>
    <property type="project" value="UniProtKB-KW"/>
</dbReference>
<keyword evidence="2 3" id="KW-0456">Lyase</keyword>
<dbReference type="GO" id="GO:0015937">
    <property type="term" value="P:coenzyme A biosynthetic process"/>
    <property type="evidence" value="ECO:0007669"/>
    <property type="project" value="UniProtKB-UniRule"/>
</dbReference>
<dbReference type="PANTHER" id="PTHR14359">
    <property type="entry name" value="HOMO-OLIGOMERIC FLAVIN CONTAINING CYS DECARBOXYLASE FAMILY"/>
    <property type="match status" value="1"/>
</dbReference>
<evidence type="ECO:0000256" key="4">
    <source>
        <dbReference type="RuleBase" id="RU364078"/>
    </source>
</evidence>
<keyword evidence="8" id="KW-1185">Reference proteome</keyword>
<keyword evidence="1 3" id="KW-0210">Decarboxylase</keyword>
<comment type="cofactor">
    <cofactor evidence="3">
        <name>Mg(2+)</name>
        <dbReference type="ChEBI" id="CHEBI:18420"/>
    </cofactor>
</comment>
<dbReference type="GO" id="GO:0071513">
    <property type="term" value="C:phosphopantothenoylcysteine decarboxylase complex"/>
    <property type="evidence" value="ECO:0007669"/>
    <property type="project" value="TreeGrafter"/>
</dbReference>
<feature type="domain" description="Flavoprotein" evidence="5">
    <location>
        <begin position="26"/>
        <end position="199"/>
    </location>
</feature>
<dbReference type="Pfam" id="PF04127">
    <property type="entry name" value="DFP"/>
    <property type="match status" value="1"/>
</dbReference>
<comment type="function">
    <text evidence="4">Catalyzes two steps in the biosynthesis of coenzyme A. In the first step cysteine is conjugated to 4'-phosphopantothenate to form 4-phosphopantothenoylcysteine, in the latter compound is decarboxylated to form 4'-phosphopantotheine.</text>
</comment>
<dbReference type="GO" id="GO:0004632">
    <property type="term" value="F:phosphopantothenate--cysteine ligase activity"/>
    <property type="evidence" value="ECO:0007669"/>
    <property type="project" value="UniProtKB-UniRule"/>
</dbReference>
<feature type="region of interest" description="Phosphopantothenate--cysteine ligase" evidence="3">
    <location>
        <begin position="218"/>
        <end position="440"/>
    </location>
</feature>
<keyword evidence="3" id="KW-0479">Metal-binding</keyword>
<proteinExistence type="inferred from homology"/>
<comment type="function">
    <text evidence="3">Catalyzes two sequential steps in the biosynthesis of coenzyme A. In the first step cysteine is conjugated to 4'-phosphopantothenate to form 4-phosphopantothenoylcysteine. In the second step the latter compound is decarboxylated to form 4'-phosphopantotheine.</text>
</comment>
<dbReference type="GO" id="GO:0015941">
    <property type="term" value="P:pantothenate catabolic process"/>
    <property type="evidence" value="ECO:0007669"/>
    <property type="project" value="InterPro"/>
</dbReference>
<dbReference type="Proteomes" id="UP000623776">
    <property type="component" value="Unassembled WGS sequence"/>
</dbReference>
<dbReference type="InterPro" id="IPR035929">
    <property type="entry name" value="CoaB-like_sf"/>
</dbReference>
<comment type="similarity">
    <text evidence="3 4">In the C-terminal section; belongs to the PPC synthetase family.</text>
</comment>
<dbReference type="SUPFAM" id="SSF52507">
    <property type="entry name" value="Homo-oligomeric flavin-containing Cys decarboxylases, HFCD"/>
    <property type="match status" value="1"/>
</dbReference>
<evidence type="ECO:0000259" key="6">
    <source>
        <dbReference type="Pfam" id="PF04127"/>
    </source>
</evidence>
<dbReference type="Pfam" id="PF02441">
    <property type="entry name" value="Flavoprotein"/>
    <property type="match status" value="1"/>
</dbReference>
<dbReference type="AlphaFoldDB" id="A0A8H9ILG6"/>
<comment type="similarity">
    <text evidence="3 4">In the N-terminal section; belongs to the HFCD (homo-oligomeric flavin containing Cys decarboxylase) superfamily.</text>
</comment>
<dbReference type="Gene3D" id="3.40.50.1950">
    <property type="entry name" value="Flavin prenyltransferase-like"/>
    <property type="match status" value="1"/>
</dbReference>
<keyword evidence="3" id="KW-0511">Multifunctional enzyme</keyword>
<feature type="active site" description="Proton donor" evidence="3">
    <location>
        <position position="178"/>
    </location>
</feature>
<feature type="binding site" evidence="3">
    <location>
        <position position="306"/>
    </location>
    <ligand>
        <name>CTP</name>
        <dbReference type="ChEBI" id="CHEBI:37563"/>
    </ligand>
</feature>